<dbReference type="NCBIfam" id="TIGR04056">
    <property type="entry name" value="OMP_RagA_SusC"/>
    <property type="match status" value="1"/>
</dbReference>
<comment type="subcellular location">
    <subcellularLocation>
        <location evidence="1 8">Cell outer membrane</location>
        <topology evidence="1 8">Multi-pass membrane protein</topology>
    </subcellularLocation>
</comment>
<sequence length="1136" mass="125332">MNLTLIALIVVFLQVSQASKAQNITMSKKNVSLITVFKEIKKQSGYDFVYKYQMLKTGSPVSIDVRNRPLNEVLKKCFENQPFGYSIENKTVIIVPLNKSEETVPQQPVVQVRGQVKDRNGLPMPGVSVKIKNTNIAVITNVNGEYNIKNVDAKAVLVFSMIGFQTKEVTIGLQTTINVVLIEDVKALTEVVVTALGIKRTEKSLGYAVTQVKGEELMDAVSNNWTDALTGKVAGLNMIKSGGGPAGSNKIILRGESSLGGDNSALIVVDGVVVSSKITEPNGAYLGAENPIDYGNGIGDLNPDDIESVSVLKGPGAAALYGSRGSNGAIIITTKAGKPTQQGLGISINSNTTFGTINRWPDFQYEYGQGAIGDDAYYSYGATEDGANTKNTGAAWGPKFDGQEYYQIDPTNFARGAERTPWVPYKDNRKDYFQVAKTYTNSISVSGGNARTTARLSYTNLKNEWIVPNTGYNRNTLGLNVSQKVSDKLNISTKLSYNNKSSDNLPSTGYNNQTVMYSMIAMLPNADVNWYKQYWIPGSEGLKQIRMFSNGLDNPYLQVYEMLNKSDRNQMIGTISASYDFTKNLSLMVRSSIDWSGEARAQQKPKDSARFPEGMFRTQDIDFRELNNDFLLKYNHKVTKDFEASYSLGGSTMLNKYKLVSLSADRLRYPGIYTFANRLDKVEASSRTQEYAVNSLYGLAQFSYKGFFFMDITGRNDWASTLATETSVDNVSFFYPSVNASGIISEMFTLPKAFSYLKLRASWSQVGGGGITPYLTGYDYVSKDAYSAGMANPVFIANDNLKPELSTTIEFGADIRMFKSRLNLDATYYSSNIKDQILKVPVDRATGYNYSIMNSGSIKNKGVELQLSGVPLKSVKGLNWDVTATFAANRNTIVELADGVPTYLMQSGPRGTMEARVGGSMGDLYGLGYLRSPDGQIVYNSQGYPKLTEEIIYVGRATPDFNWGISNNFRYKQWRFKVLVDGQYGAVAYSHTHSAASVAGKLTNSLPGRYTGIIGDGVQLNPDGTYRPNDVIAQQIGTYYTEHFKGDNVEANTFSTDFIKLREARLDYTLPAKLVKKLNLQRAVVGIYGRDLFVWSDWPAYDPEFGTLANSDIQRGFEVAQFPSTRNFGVNVTFNF</sequence>
<reference evidence="13 14" key="1">
    <citation type="submission" date="2019-04" db="EMBL/GenBank/DDBJ databases">
        <title>Pedobacter sp. RP-1-16 sp. nov., isolated from Arctic soil.</title>
        <authorList>
            <person name="Dahal R.H."/>
            <person name="Kim D.-U."/>
        </authorList>
    </citation>
    <scope>NUCLEOTIDE SEQUENCE [LARGE SCALE GENOMIC DNA]</scope>
    <source>
        <strain evidence="13 14">RP-1-16</strain>
    </source>
</reference>
<evidence type="ECO:0000256" key="5">
    <source>
        <dbReference type="ARBA" id="ARBA00023077"/>
    </source>
</evidence>
<evidence type="ECO:0000313" key="14">
    <source>
        <dbReference type="Proteomes" id="UP000309594"/>
    </source>
</evidence>
<evidence type="ECO:0000259" key="11">
    <source>
        <dbReference type="Pfam" id="PF00593"/>
    </source>
</evidence>
<feature type="chain" id="PRO_5020765986" evidence="10">
    <location>
        <begin position="22"/>
        <end position="1136"/>
    </location>
</feature>
<dbReference type="InterPro" id="IPR037066">
    <property type="entry name" value="Plug_dom_sf"/>
</dbReference>
<comment type="caution">
    <text evidence="13">The sequence shown here is derived from an EMBL/GenBank/DDBJ whole genome shotgun (WGS) entry which is preliminary data.</text>
</comment>
<evidence type="ECO:0000256" key="7">
    <source>
        <dbReference type="ARBA" id="ARBA00023237"/>
    </source>
</evidence>
<evidence type="ECO:0000259" key="12">
    <source>
        <dbReference type="Pfam" id="PF07715"/>
    </source>
</evidence>
<evidence type="ECO:0000256" key="4">
    <source>
        <dbReference type="ARBA" id="ARBA00022692"/>
    </source>
</evidence>
<dbReference type="InterPro" id="IPR036942">
    <property type="entry name" value="Beta-barrel_TonB_sf"/>
</dbReference>
<evidence type="ECO:0000313" key="13">
    <source>
        <dbReference type="EMBL" id="TKC55608.1"/>
    </source>
</evidence>
<evidence type="ECO:0000256" key="9">
    <source>
        <dbReference type="RuleBase" id="RU003357"/>
    </source>
</evidence>
<feature type="signal peptide" evidence="10">
    <location>
        <begin position="1"/>
        <end position="21"/>
    </location>
</feature>
<dbReference type="InterPro" id="IPR012910">
    <property type="entry name" value="Plug_dom"/>
</dbReference>
<feature type="domain" description="TonB-dependent receptor-like beta-barrel" evidence="11">
    <location>
        <begin position="565"/>
        <end position="887"/>
    </location>
</feature>
<evidence type="ECO:0000256" key="10">
    <source>
        <dbReference type="SAM" id="SignalP"/>
    </source>
</evidence>
<keyword evidence="10" id="KW-0732">Signal</keyword>
<evidence type="ECO:0000256" key="8">
    <source>
        <dbReference type="PROSITE-ProRule" id="PRU01360"/>
    </source>
</evidence>
<dbReference type="Gene3D" id="2.60.40.1120">
    <property type="entry name" value="Carboxypeptidase-like, regulatory domain"/>
    <property type="match status" value="1"/>
</dbReference>
<accession>A0A4U1FXH1</accession>
<name>A0A4U1FXH1_9SPHI</name>
<dbReference type="Pfam" id="PF13715">
    <property type="entry name" value="CarbopepD_reg_2"/>
    <property type="match status" value="1"/>
</dbReference>
<feature type="domain" description="TonB-dependent receptor plug" evidence="12">
    <location>
        <begin position="203"/>
        <end position="329"/>
    </location>
</feature>
<comment type="similarity">
    <text evidence="8 9">Belongs to the TonB-dependent receptor family.</text>
</comment>
<evidence type="ECO:0000256" key="3">
    <source>
        <dbReference type="ARBA" id="ARBA00022452"/>
    </source>
</evidence>
<keyword evidence="2 8" id="KW-0813">Transport</keyword>
<keyword evidence="4 8" id="KW-0812">Transmembrane</keyword>
<keyword evidence="7 8" id="KW-0998">Cell outer membrane</keyword>
<dbReference type="Proteomes" id="UP000309594">
    <property type="component" value="Unassembled WGS sequence"/>
</dbReference>
<dbReference type="InterPro" id="IPR000531">
    <property type="entry name" value="Beta-barrel_TonB"/>
</dbReference>
<protein>
    <submittedName>
        <fullName evidence="13">SusC/RagA family TonB-linked outer membrane protein</fullName>
    </submittedName>
</protein>
<dbReference type="Pfam" id="PF07715">
    <property type="entry name" value="Plug"/>
    <property type="match status" value="1"/>
</dbReference>
<proteinExistence type="inferred from homology"/>
<dbReference type="Gene3D" id="2.40.170.20">
    <property type="entry name" value="TonB-dependent receptor, beta-barrel domain"/>
    <property type="match status" value="1"/>
</dbReference>
<dbReference type="InterPro" id="IPR023997">
    <property type="entry name" value="TonB-dep_OMP_SusC/RagA_CS"/>
</dbReference>
<dbReference type="SUPFAM" id="SSF56935">
    <property type="entry name" value="Porins"/>
    <property type="match status" value="1"/>
</dbReference>
<dbReference type="EMBL" id="SWDX01000016">
    <property type="protein sequence ID" value="TKC55608.1"/>
    <property type="molecule type" value="Genomic_DNA"/>
</dbReference>
<gene>
    <name evidence="13" type="ORF">FBD94_24685</name>
</gene>
<dbReference type="AlphaFoldDB" id="A0A4U1FXH1"/>
<dbReference type="InterPro" id="IPR023996">
    <property type="entry name" value="TonB-dep_OMP_SusC/RagA"/>
</dbReference>
<keyword evidence="3 8" id="KW-1134">Transmembrane beta strand</keyword>
<dbReference type="InterPro" id="IPR008969">
    <property type="entry name" value="CarboxyPept-like_regulatory"/>
</dbReference>
<dbReference type="NCBIfam" id="TIGR04057">
    <property type="entry name" value="SusC_RagA_signa"/>
    <property type="match status" value="1"/>
</dbReference>
<evidence type="ECO:0000256" key="1">
    <source>
        <dbReference type="ARBA" id="ARBA00004571"/>
    </source>
</evidence>
<evidence type="ECO:0000256" key="6">
    <source>
        <dbReference type="ARBA" id="ARBA00023136"/>
    </source>
</evidence>
<dbReference type="Gene3D" id="2.170.130.10">
    <property type="entry name" value="TonB-dependent receptor, plug domain"/>
    <property type="match status" value="1"/>
</dbReference>
<keyword evidence="6 8" id="KW-0472">Membrane</keyword>
<dbReference type="GO" id="GO:0009279">
    <property type="term" value="C:cell outer membrane"/>
    <property type="evidence" value="ECO:0007669"/>
    <property type="project" value="UniProtKB-SubCell"/>
</dbReference>
<dbReference type="Pfam" id="PF00593">
    <property type="entry name" value="TonB_dep_Rec_b-barrel"/>
    <property type="match status" value="1"/>
</dbReference>
<dbReference type="SUPFAM" id="SSF49464">
    <property type="entry name" value="Carboxypeptidase regulatory domain-like"/>
    <property type="match status" value="1"/>
</dbReference>
<dbReference type="InterPro" id="IPR039426">
    <property type="entry name" value="TonB-dep_rcpt-like"/>
</dbReference>
<organism evidence="13 14">
    <name type="scientific">Pedobacter hiemivivus</name>
    <dbReference type="NCBI Taxonomy" id="2530454"/>
    <lineage>
        <taxon>Bacteria</taxon>
        <taxon>Pseudomonadati</taxon>
        <taxon>Bacteroidota</taxon>
        <taxon>Sphingobacteriia</taxon>
        <taxon>Sphingobacteriales</taxon>
        <taxon>Sphingobacteriaceae</taxon>
        <taxon>Pedobacter</taxon>
    </lineage>
</organism>
<dbReference type="PROSITE" id="PS52016">
    <property type="entry name" value="TONB_DEPENDENT_REC_3"/>
    <property type="match status" value="1"/>
</dbReference>
<evidence type="ECO:0000256" key="2">
    <source>
        <dbReference type="ARBA" id="ARBA00022448"/>
    </source>
</evidence>
<keyword evidence="5 9" id="KW-0798">TonB box</keyword>